<dbReference type="NCBIfam" id="TIGR00278">
    <property type="entry name" value="membrane protein insertion efficiency factor YidD"/>
    <property type="match status" value="1"/>
</dbReference>
<comment type="similarity">
    <text evidence="1">Belongs to the UPF0161 family.</text>
</comment>
<comment type="subcellular location">
    <subcellularLocation>
        <location evidence="1">Cell membrane</location>
        <topology evidence="1">Peripheral membrane protein</topology>
        <orientation evidence="1">Cytoplasmic side</orientation>
    </subcellularLocation>
</comment>
<dbReference type="PANTHER" id="PTHR33383:SF1">
    <property type="entry name" value="MEMBRANE PROTEIN INSERTION EFFICIENCY FACTOR-RELATED"/>
    <property type="match status" value="1"/>
</dbReference>
<feature type="region of interest" description="Disordered" evidence="2">
    <location>
        <begin position="72"/>
        <end position="116"/>
    </location>
</feature>
<evidence type="ECO:0000313" key="4">
    <source>
        <dbReference type="Proteomes" id="UP001174314"/>
    </source>
</evidence>
<dbReference type="KEGG" id="cpsk:Q0N40_10865"/>
<dbReference type="HAMAP" id="MF_00386">
    <property type="entry name" value="UPF0161_YidD"/>
    <property type="match status" value="1"/>
</dbReference>
<comment type="function">
    <text evidence="1">Could be involved in insertion of integral membrane proteins into the membrane.</text>
</comment>
<dbReference type="AlphaFoldDB" id="A0AAU0Q5E5"/>
<dbReference type="Proteomes" id="UP001174314">
    <property type="component" value="Chromosome"/>
</dbReference>
<dbReference type="GO" id="GO:0005886">
    <property type="term" value="C:plasma membrane"/>
    <property type="evidence" value="ECO:0007669"/>
    <property type="project" value="UniProtKB-SubCell"/>
</dbReference>
<feature type="compositionally biased region" description="Polar residues" evidence="2">
    <location>
        <begin position="107"/>
        <end position="116"/>
    </location>
</feature>
<dbReference type="SMART" id="SM01234">
    <property type="entry name" value="Haemolytic"/>
    <property type="match status" value="1"/>
</dbReference>
<gene>
    <name evidence="3" type="primary">yidD</name>
    <name evidence="3" type="ORF">Q0N40_10865</name>
</gene>
<dbReference type="Pfam" id="PF01809">
    <property type="entry name" value="YidD"/>
    <property type="match status" value="1"/>
</dbReference>
<keyword evidence="4" id="KW-1185">Reference proteome</keyword>
<protein>
    <recommendedName>
        <fullName evidence="1">Putative membrane protein insertion efficiency factor</fullName>
    </recommendedName>
</protein>
<keyword evidence="1" id="KW-0472">Membrane</keyword>
<dbReference type="InterPro" id="IPR002696">
    <property type="entry name" value="Membr_insert_effic_factor_YidD"/>
</dbReference>
<dbReference type="PANTHER" id="PTHR33383">
    <property type="entry name" value="MEMBRANE PROTEIN INSERTION EFFICIENCY FACTOR-RELATED"/>
    <property type="match status" value="1"/>
</dbReference>
<reference evidence="3 4" key="1">
    <citation type="submission" date="2023-10" db="EMBL/GenBank/DDBJ databases">
        <title>complete genome sequence of Corynebacterium pseudokroppenstedtii P15-C1.</title>
        <authorList>
            <person name="Bruggemann H."/>
            <person name="Poehlein A."/>
        </authorList>
    </citation>
    <scope>NUCLEOTIDE SEQUENCE [LARGE SCALE GENOMIC DNA]</scope>
    <source>
        <strain evidence="3 4">P15_C1</strain>
    </source>
</reference>
<accession>A0AAU0Q5E5</accession>
<name>A0AAU0Q5E5_9CORY</name>
<evidence type="ECO:0000313" key="3">
    <source>
        <dbReference type="EMBL" id="WPF26101.1"/>
    </source>
</evidence>
<evidence type="ECO:0000256" key="2">
    <source>
        <dbReference type="SAM" id="MobiDB-lite"/>
    </source>
</evidence>
<feature type="compositionally biased region" description="Basic and acidic residues" evidence="2">
    <location>
        <begin position="86"/>
        <end position="106"/>
    </location>
</feature>
<keyword evidence="1" id="KW-1003">Cell membrane</keyword>
<evidence type="ECO:0000256" key="1">
    <source>
        <dbReference type="HAMAP-Rule" id="MF_00386"/>
    </source>
</evidence>
<organism evidence="3 4">
    <name type="scientific">Corynebacterium pseudokroppenstedtii</name>
    <dbReference type="NCBI Taxonomy" id="2804917"/>
    <lineage>
        <taxon>Bacteria</taxon>
        <taxon>Bacillati</taxon>
        <taxon>Actinomycetota</taxon>
        <taxon>Actinomycetes</taxon>
        <taxon>Mycobacteriales</taxon>
        <taxon>Corynebacteriaceae</taxon>
        <taxon>Corynebacterium</taxon>
    </lineage>
</organism>
<dbReference type="RefSeq" id="WP_236881726.1">
    <property type="nucleotide sequence ID" value="NZ_CP137757.1"/>
</dbReference>
<dbReference type="EMBL" id="CP137757">
    <property type="protein sequence ID" value="WPF26101.1"/>
    <property type="molecule type" value="Genomic_DNA"/>
</dbReference>
<sequence>MDQHENSREDRRRQSWAEKAILFYQYGISPLKPGPSCRFEPTCSNYALTAIRRYGVVRGVLMAAIRLSKCGPWHPGGWDPVPPRRTPRERVHDAHVHDDKDHREGTTDTAGGRNNR</sequence>
<proteinExistence type="inferred from homology"/>